<comment type="caution">
    <text evidence="1">The sequence shown here is derived from an EMBL/GenBank/DDBJ whole genome shotgun (WGS) entry which is preliminary data.</text>
</comment>
<sequence>MNSSAYYTSDDEDNYEDCNDEKIELSTSSYLKAIRPFSSTIDVVGVINEIFASKRVFLKSLNKETTVFKFVIGNNENDKIQVITWEEDINRIIDLIIIGSVIYIDGAFSKIIDLNDKNNYGTVPVELVIQTNTKIKIFGKAILNPRVIEEIENYPTVQIDECLQYLKKRIRLQGYIKTNFDVIKNQRDNTLSCVGSLASESQRKVEAKIIKFELPFINPFNKGEHVEIIDNAIFHIESIKDIKKIDEKIMMTLPQLIKSNKEVSFPINSRYPNKKFKHKKNALFSTSNSIDSVGIDQLM</sequence>
<accession>A0AAV7I983</accession>
<proteinExistence type="predicted"/>
<protein>
    <recommendedName>
        <fullName evidence="3">OB domain-containing protein</fullName>
    </recommendedName>
</protein>
<evidence type="ECO:0008006" key="3">
    <source>
        <dbReference type="Google" id="ProtNLM"/>
    </source>
</evidence>
<gene>
    <name evidence="1" type="ORF">KQX54_014669</name>
</gene>
<organism evidence="1 2">
    <name type="scientific">Cotesia glomerata</name>
    <name type="common">Lepidopteran parasitic wasp</name>
    <name type="synonym">Apanteles glomeratus</name>
    <dbReference type="NCBI Taxonomy" id="32391"/>
    <lineage>
        <taxon>Eukaryota</taxon>
        <taxon>Metazoa</taxon>
        <taxon>Ecdysozoa</taxon>
        <taxon>Arthropoda</taxon>
        <taxon>Hexapoda</taxon>
        <taxon>Insecta</taxon>
        <taxon>Pterygota</taxon>
        <taxon>Neoptera</taxon>
        <taxon>Endopterygota</taxon>
        <taxon>Hymenoptera</taxon>
        <taxon>Apocrita</taxon>
        <taxon>Ichneumonoidea</taxon>
        <taxon>Braconidae</taxon>
        <taxon>Microgastrinae</taxon>
        <taxon>Cotesia</taxon>
    </lineage>
</organism>
<dbReference type="Gene3D" id="2.40.50.140">
    <property type="entry name" value="Nucleic acid-binding proteins"/>
    <property type="match status" value="1"/>
</dbReference>
<dbReference type="Proteomes" id="UP000826195">
    <property type="component" value="Unassembled WGS sequence"/>
</dbReference>
<dbReference type="SUPFAM" id="SSF50249">
    <property type="entry name" value="Nucleic acid-binding proteins"/>
    <property type="match status" value="1"/>
</dbReference>
<name>A0AAV7I983_COTGL</name>
<dbReference type="AlphaFoldDB" id="A0AAV7I983"/>
<dbReference type="EMBL" id="JAHXZJ010002237">
    <property type="protein sequence ID" value="KAH0546750.1"/>
    <property type="molecule type" value="Genomic_DNA"/>
</dbReference>
<dbReference type="InterPro" id="IPR012340">
    <property type="entry name" value="NA-bd_OB-fold"/>
</dbReference>
<evidence type="ECO:0000313" key="1">
    <source>
        <dbReference type="EMBL" id="KAH0546750.1"/>
    </source>
</evidence>
<reference evidence="1 2" key="1">
    <citation type="journal article" date="2021" name="J. Hered.">
        <title>A chromosome-level genome assembly of the parasitoid wasp, Cotesia glomerata (Hymenoptera: Braconidae).</title>
        <authorList>
            <person name="Pinto B.J."/>
            <person name="Weis J.J."/>
            <person name="Gamble T."/>
            <person name="Ode P.J."/>
            <person name="Paul R."/>
            <person name="Zaspel J.M."/>
        </authorList>
    </citation>
    <scope>NUCLEOTIDE SEQUENCE [LARGE SCALE GENOMIC DNA]</scope>
    <source>
        <strain evidence="1">CgM1</strain>
    </source>
</reference>
<keyword evidence="2" id="KW-1185">Reference proteome</keyword>
<evidence type="ECO:0000313" key="2">
    <source>
        <dbReference type="Proteomes" id="UP000826195"/>
    </source>
</evidence>